<evidence type="ECO:0000256" key="1">
    <source>
        <dbReference type="SAM" id="MobiDB-lite"/>
    </source>
</evidence>
<sequence>MCLWLVGGCTALGAVGTAVSVVDMVAGGGSSSSGPANPRMKPLAETAAVREALAESDRKVDPSCQRQLDSVPPPAANTGSEPGCRHEFVCLPGMDAPRPMLVCDGGDAPAAQAVTPVSGHVARGRPDRDDDWRWAGAAGPRAADSKGEEE</sequence>
<evidence type="ECO:0000313" key="2">
    <source>
        <dbReference type="EMBL" id="PJK29275.1"/>
    </source>
</evidence>
<name>A0A2M9G0N9_9PROT</name>
<dbReference type="Proteomes" id="UP000229498">
    <property type="component" value="Unassembled WGS sequence"/>
</dbReference>
<organism evidence="2 3">
    <name type="scientific">Minwuia thermotolerans</name>
    <dbReference type="NCBI Taxonomy" id="2056226"/>
    <lineage>
        <taxon>Bacteria</taxon>
        <taxon>Pseudomonadati</taxon>
        <taxon>Pseudomonadota</taxon>
        <taxon>Alphaproteobacteria</taxon>
        <taxon>Minwuiales</taxon>
        <taxon>Minwuiaceae</taxon>
        <taxon>Minwuia</taxon>
    </lineage>
</organism>
<comment type="caution">
    <text evidence="2">The sequence shown here is derived from an EMBL/GenBank/DDBJ whole genome shotgun (WGS) entry which is preliminary data.</text>
</comment>
<dbReference type="AlphaFoldDB" id="A0A2M9G0N9"/>
<feature type="compositionally biased region" description="Basic and acidic residues" evidence="1">
    <location>
        <begin position="124"/>
        <end position="133"/>
    </location>
</feature>
<accession>A0A2M9G0N9</accession>
<reference evidence="2 3" key="1">
    <citation type="submission" date="2017-11" db="EMBL/GenBank/DDBJ databases">
        <title>Draft genome sequence of Rhizobiales bacterium SY3-13.</title>
        <authorList>
            <person name="Sun C."/>
        </authorList>
    </citation>
    <scope>NUCLEOTIDE SEQUENCE [LARGE SCALE GENOMIC DNA]</scope>
    <source>
        <strain evidence="2 3">SY3-13</strain>
    </source>
</reference>
<keyword evidence="3" id="KW-1185">Reference proteome</keyword>
<protein>
    <submittedName>
        <fullName evidence="2">Uncharacterized protein</fullName>
    </submittedName>
</protein>
<feature type="compositionally biased region" description="Basic and acidic residues" evidence="1">
    <location>
        <begin position="52"/>
        <end position="61"/>
    </location>
</feature>
<feature type="region of interest" description="Disordered" evidence="1">
    <location>
        <begin position="114"/>
        <end position="150"/>
    </location>
</feature>
<evidence type="ECO:0000313" key="3">
    <source>
        <dbReference type="Proteomes" id="UP000229498"/>
    </source>
</evidence>
<gene>
    <name evidence="2" type="ORF">CVT23_12855</name>
</gene>
<proteinExistence type="predicted"/>
<dbReference type="EMBL" id="PHIG01000034">
    <property type="protein sequence ID" value="PJK29275.1"/>
    <property type="molecule type" value="Genomic_DNA"/>
</dbReference>
<feature type="region of interest" description="Disordered" evidence="1">
    <location>
        <begin position="52"/>
        <end position="83"/>
    </location>
</feature>